<evidence type="ECO:0000313" key="2">
    <source>
        <dbReference type="EMBL" id="KIY50034.1"/>
    </source>
</evidence>
<protein>
    <submittedName>
        <fullName evidence="2">Uncharacterized protein</fullName>
    </submittedName>
</protein>
<feature type="compositionally biased region" description="Basic residues" evidence="1">
    <location>
        <begin position="190"/>
        <end position="201"/>
    </location>
</feature>
<sequence length="369" mass="40226">MASSSTNRGEPTTVPLRPILRNARHPESNSLLEPPRLKRVRPPNLPPPLPTPTFSASFPPASPFGVWPQCDVLAGPPRSPHVHFPPTPALASMRLTHSCTAYDRAPIIVDSSAALDLALPERGARVMSSLTTAAPLPCQYSREQQQQQRAIPRRSHTPIGSYFHPRAFEAQDGHEPVLPQLPLEKRVVARPRRDSRKHSHHQQLQQRRPVSAPATLADLNNVPDLTYSSYSSSSSSEPSDESDVRSDEDNIAIISDHSNFVFSPHPKALSFFPHSPMSPLSPRSRTHNLPVTQPSSPAASHAASRASSPSLLFSDSTTAPSAQTSSPIIRSKRPRRHPRTYSTGWAKLSNAAANDNESIFADDGCLGGF</sequence>
<dbReference type="Proteomes" id="UP000054144">
    <property type="component" value="Unassembled WGS sequence"/>
</dbReference>
<organism evidence="2 3">
    <name type="scientific">Fistulina hepatica ATCC 64428</name>
    <dbReference type="NCBI Taxonomy" id="1128425"/>
    <lineage>
        <taxon>Eukaryota</taxon>
        <taxon>Fungi</taxon>
        <taxon>Dikarya</taxon>
        <taxon>Basidiomycota</taxon>
        <taxon>Agaricomycotina</taxon>
        <taxon>Agaricomycetes</taxon>
        <taxon>Agaricomycetidae</taxon>
        <taxon>Agaricales</taxon>
        <taxon>Fistulinaceae</taxon>
        <taxon>Fistulina</taxon>
    </lineage>
</organism>
<proteinExistence type="predicted"/>
<name>A0A0D7AFX3_9AGAR</name>
<feature type="compositionally biased region" description="Polar residues" evidence="1">
    <location>
        <begin position="1"/>
        <end position="10"/>
    </location>
</feature>
<dbReference type="EMBL" id="KN881694">
    <property type="protein sequence ID" value="KIY50034.1"/>
    <property type="molecule type" value="Genomic_DNA"/>
</dbReference>
<evidence type="ECO:0000256" key="1">
    <source>
        <dbReference type="SAM" id="MobiDB-lite"/>
    </source>
</evidence>
<feature type="region of interest" description="Disordered" evidence="1">
    <location>
        <begin position="141"/>
        <end position="161"/>
    </location>
</feature>
<keyword evidence="3" id="KW-1185">Reference proteome</keyword>
<dbReference type="OrthoDB" id="3204502at2759"/>
<evidence type="ECO:0000313" key="3">
    <source>
        <dbReference type="Proteomes" id="UP000054144"/>
    </source>
</evidence>
<feature type="compositionally biased region" description="Polar residues" evidence="1">
    <location>
        <begin position="281"/>
        <end position="293"/>
    </location>
</feature>
<feature type="compositionally biased region" description="Basic residues" evidence="1">
    <location>
        <begin position="330"/>
        <end position="339"/>
    </location>
</feature>
<feature type="compositionally biased region" description="Low complexity" evidence="1">
    <location>
        <begin position="294"/>
        <end position="329"/>
    </location>
</feature>
<gene>
    <name evidence="2" type="ORF">FISHEDRAFT_72084</name>
</gene>
<accession>A0A0D7AFX3</accession>
<reference evidence="2 3" key="1">
    <citation type="journal article" date="2015" name="Fungal Genet. Biol.">
        <title>Evolution of novel wood decay mechanisms in Agaricales revealed by the genome sequences of Fistulina hepatica and Cylindrobasidium torrendii.</title>
        <authorList>
            <person name="Floudas D."/>
            <person name="Held B.W."/>
            <person name="Riley R."/>
            <person name="Nagy L.G."/>
            <person name="Koehler G."/>
            <person name="Ransdell A.S."/>
            <person name="Younus H."/>
            <person name="Chow J."/>
            <person name="Chiniquy J."/>
            <person name="Lipzen A."/>
            <person name="Tritt A."/>
            <person name="Sun H."/>
            <person name="Haridas S."/>
            <person name="LaButti K."/>
            <person name="Ohm R.A."/>
            <person name="Kues U."/>
            <person name="Blanchette R.A."/>
            <person name="Grigoriev I.V."/>
            <person name="Minto R.E."/>
            <person name="Hibbett D.S."/>
        </authorList>
    </citation>
    <scope>NUCLEOTIDE SEQUENCE [LARGE SCALE GENOMIC DNA]</scope>
    <source>
        <strain evidence="2 3">ATCC 64428</strain>
    </source>
</reference>
<feature type="region of interest" description="Disordered" evidence="1">
    <location>
        <begin position="190"/>
        <end position="245"/>
    </location>
</feature>
<feature type="region of interest" description="Disordered" evidence="1">
    <location>
        <begin position="273"/>
        <end position="342"/>
    </location>
</feature>
<feature type="region of interest" description="Disordered" evidence="1">
    <location>
        <begin position="1"/>
        <end position="56"/>
    </location>
</feature>
<feature type="compositionally biased region" description="Low complexity" evidence="1">
    <location>
        <begin position="228"/>
        <end position="237"/>
    </location>
</feature>
<dbReference type="AlphaFoldDB" id="A0A0D7AFX3"/>